<protein>
    <recommendedName>
        <fullName evidence="11">Glycosyltransferase RgtA/B/C/D-like domain-containing protein</fullName>
    </recommendedName>
</protein>
<feature type="transmembrane region" description="Helical" evidence="8">
    <location>
        <begin position="491"/>
        <end position="513"/>
    </location>
</feature>
<evidence type="ECO:0000256" key="8">
    <source>
        <dbReference type="SAM" id="Phobius"/>
    </source>
</evidence>
<dbReference type="InterPro" id="IPR050297">
    <property type="entry name" value="LipidA_mod_glycosyltrf_83"/>
</dbReference>
<evidence type="ECO:0000256" key="3">
    <source>
        <dbReference type="ARBA" id="ARBA00022676"/>
    </source>
</evidence>
<feature type="transmembrane region" description="Helical" evidence="8">
    <location>
        <begin position="466"/>
        <end position="484"/>
    </location>
</feature>
<dbReference type="GO" id="GO:0005886">
    <property type="term" value="C:plasma membrane"/>
    <property type="evidence" value="ECO:0007669"/>
    <property type="project" value="UniProtKB-SubCell"/>
</dbReference>
<dbReference type="GO" id="GO:0009103">
    <property type="term" value="P:lipopolysaccharide biosynthetic process"/>
    <property type="evidence" value="ECO:0007669"/>
    <property type="project" value="UniProtKB-ARBA"/>
</dbReference>
<dbReference type="GO" id="GO:0016763">
    <property type="term" value="F:pentosyltransferase activity"/>
    <property type="evidence" value="ECO:0007669"/>
    <property type="project" value="TreeGrafter"/>
</dbReference>
<feature type="transmembrane region" description="Helical" evidence="8">
    <location>
        <begin position="103"/>
        <end position="125"/>
    </location>
</feature>
<keyword evidence="5 8" id="KW-0812">Transmembrane</keyword>
<reference evidence="9" key="1">
    <citation type="submission" date="2021-01" db="EMBL/GenBank/DDBJ databases">
        <title>Whole genome shotgun sequence of Planosporangium mesophilum NBRC 109066.</title>
        <authorList>
            <person name="Komaki H."/>
            <person name="Tamura T."/>
        </authorList>
    </citation>
    <scope>NUCLEOTIDE SEQUENCE</scope>
    <source>
        <strain evidence="9">NBRC 109066</strain>
    </source>
</reference>
<keyword evidence="7 8" id="KW-0472">Membrane</keyword>
<dbReference type="EMBL" id="BOON01000017">
    <property type="protein sequence ID" value="GII22248.1"/>
    <property type="molecule type" value="Genomic_DNA"/>
</dbReference>
<evidence type="ECO:0008006" key="11">
    <source>
        <dbReference type="Google" id="ProtNLM"/>
    </source>
</evidence>
<evidence type="ECO:0000313" key="10">
    <source>
        <dbReference type="Proteomes" id="UP000599074"/>
    </source>
</evidence>
<gene>
    <name evidence="9" type="ORF">Pme01_18450</name>
</gene>
<feature type="transmembrane region" description="Helical" evidence="8">
    <location>
        <begin position="267"/>
        <end position="293"/>
    </location>
</feature>
<dbReference type="PANTHER" id="PTHR33908:SF11">
    <property type="entry name" value="MEMBRANE PROTEIN"/>
    <property type="match status" value="1"/>
</dbReference>
<proteinExistence type="predicted"/>
<keyword evidence="3" id="KW-0328">Glycosyltransferase</keyword>
<dbReference type="RefSeq" id="WP_168113639.1">
    <property type="nucleotide sequence ID" value="NZ_BOON01000017.1"/>
</dbReference>
<feature type="transmembrane region" description="Helical" evidence="8">
    <location>
        <begin position="305"/>
        <end position="327"/>
    </location>
</feature>
<evidence type="ECO:0000256" key="4">
    <source>
        <dbReference type="ARBA" id="ARBA00022679"/>
    </source>
</evidence>
<accession>A0A8J3X2U8</accession>
<keyword evidence="6 8" id="KW-1133">Transmembrane helix</keyword>
<comment type="caution">
    <text evidence="9">The sequence shown here is derived from an EMBL/GenBank/DDBJ whole genome shotgun (WGS) entry which is preliminary data.</text>
</comment>
<feature type="transmembrane region" description="Helical" evidence="8">
    <location>
        <begin position="441"/>
        <end position="460"/>
    </location>
</feature>
<feature type="transmembrane region" description="Helical" evidence="8">
    <location>
        <begin position="209"/>
        <end position="229"/>
    </location>
</feature>
<evidence type="ECO:0000256" key="1">
    <source>
        <dbReference type="ARBA" id="ARBA00004651"/>
    </source>
</evidence>
<evidence type="ECO:0000256" key="2">
    <source>
        <dbReference type="ARBA" id="ARBA00022475"/>
    </source>
</evidence>
<name>A0A8J3X2U8_9ACTN</name>
<evidence type="ECO:0000313" key="9">
    <source>
        <dbReference type="EMBL" id="GII22248.1"/>
    </source>
</evidence>
<dbReference type="PANTHER" id="PTHR33908">
    <property type="entry name" value="MANNOSYLTRANSFERASE YKCB-RELATED"/>
    <property type="match status" value="1"/>
</dbReference>
<evidence type="ECO:0000256" key="7">
    <source>
        <dbReference type="ARBA" id="ARBA00023136"/>
    </source>
</evidence>
<keyword evidence="4" id="KW-0808">Transferase</keyword>
<dbReference type="Proteomes" id="UP000599074">
    <property type="component" value="Unassembled WGS sequence"/>
</dbReference>
<keyword evidence="10" id="KW-1185">Reference proteome</keyword>
<comment type="subcellular location">
    <subcellularLocation>
        <location evidence="1">Cell membrane</location>
        <topology evidence="1">Multi-pass membrane protein</topology>
    </subcellularLocation>
</comment>
<keyword evidence="2" id="KW-1003">Cell membrane</keyword>
<feature type="transmembrane region" description="Helical" evidence="8">
    <location>
        <begin position="415"/>
        <end position="434"/>
    </location>
</feature>
<feature type="transmembrane region" description="Helical" evidence="8">
    <location>
        <begin position="236"/>
        <end position="255"/>
    </location>
</feature>
<feature type="transmembrane region" description="Helical" evidence="8">
    <location>
        <begin position="60"/>
        <end position="83"/>
    </location>
</feature>
<sequence length="641" mass="66244">MRHLALLLAALPAATLAAAWYALRPAGPAVGAWRLAAVRAGVVVGAYAVMTVELLSAVGALARTGLCVAWLAGLAVAGAGAAFRHRTDPPRSERRRWARLGTVEWLVVAGLALIAAGTLVVALAAEPNNWDSQAYHLPKVEQWAANGSVGMYPTNFFLQSALAPGAEYLLLHLRLLTGGDLLYNLVQWGGGLLCALAASRVAAQLGAGRLGQLAAAFVVATAPAVVLEATSTQTDLLAAAWCACAATLAVGVAWSRSGASDTLLLGAALGLATLTKSTGMVVAGLMVALWFAVRAARVRSSRAAARLAGSGLAVTVAALAITGPFLARMAVTYANPLGPPEVAAHAMGRQDPPAVAVNAARLLQTATMVPDKDLNGVAAQAVRRFASSLGEDVTDPLTTRAAGYPAPYVGDDEDISGLPVQAVAVGAGLLFCLVRRRALPYALTCLVVAIAFAATIRWQWYVTRLLLPGLVVAAPLAGLAADALARRVRAIAAAGLAFVVVVAGYTGVHAILFGSPRPLYGTHSVLYAGAWQSRFSRMPEYLADYRWAAGTVRAAGAERVGLVNNDTATGTRFEYPMWVLLRGLRLVNLSSTVPGQPAPPSTSVNAIVCFAPPPPDCAAHVPPGWQLHHHGNVAVALPATP</sequence>
<evidence type="ECO:0000256" key="5">
    <source>
        <dbReference type="ARBA" id="ARBA00022692"/>
    </source>
</evidence>
<organism evidence="9 10">
    <name type="scientific">Planosporangium mesophilum</name>
    <dbReference type="NCBI Taxonomy" id="689768"/>
    <lineage>
        <taxon>Bacteria</taxon>
        <taxon>Bacillati</taxon>
        <taxon>Actinomycetota</taxon>
        <taxon>Actinomycetes</taxon>
        <taxon>Micromonosporales</taxon>
        <taxon>Micromonosporaceae</taxon>
        <taxon>Planosporangium</taxon>
    </lineage>
</organism>
<evidence type="ECO:0000256" key="6">
    <source>
        <dbReference type="ARBA" id="ARBA00022989"/>
    </source>
</evidence>
<dbReference type="AlphaFoldDB" id="A0A8J3X2U8"/>